<keyword evidence="6" id="KW-1185">Reference proteome</keyword>
<keyword evidence="2" id="KW-0819">tRNA processing</keyword>
<dbReference type="GO" id="GO:0000213">
    <property type="term" value="F:tRNA-intron lyase activity"/>
    <property type="evidence" value="ECO:0007669"/>
    <property type="project" value="TreeGrafter"/>
</dbReference>
<sequence>MTNIQLKPLTKQVKTNLEYYNLWSDLKVYNFDNDSIQLLNGKPLEKLQPSESISNDKTRSEQEQQGNDREWIFPIGMDEKLTMSQTDFVFDCIRLVENERPKRIIAGMVNNDGTIVYYFIHDGIVRPRKS</sequence>
<dbReference type="InterPro" id="IPR042777">
    <property type="entry name" value="Sen15_fungi"/>
</dbReference>
<dbReference type="OrthoDB" id="10002170at2759"/>
<feature type="compositionally biased region" description="Basic and acidic residues" evidence="3">
    <location>
        <begin position="54"/>
        <end position="69"/>
    </location>
</feature>
<dbReference type="Gene3D" id="3.40.1350.10">
    <property type="match status" value="1"/>
</dbReference>
<dbReference type="PANTHER" id="PTHR28518">
    <property type="entry name" value="TRNA-SPLICING ENDONUCLEASE SUBUNIT SEN15"/>
    <property type="match status" value="1"/>
</dbReference>
<proteinExistence type="inferred from homology"/>
<feature type="domain" description="tRNA-splicing endonuclease subunit Sen15" evidence="4">
    <location>
        <begin position="12"/>
        <end position="129"/>
    </location>
</feature>
<dbReference type="Proteomes" id="UP000094236">
    <property type="component" value="Unassembled WGS sequence"/>
</dbReference>
<dbReference type="STRING" id="669874.A0A1E4TWT6"/>
<evidence type="ECO:0000313" key="5">
    <source>
        <dbReference type="EMBL" id="ODV96196.1"/>
    </source>
</evidence>
<evidence type="ECO:0000313" key="6">
    <source>
        <dbReference type="Proteomes" id="UP000094236"/>
    </source>
</evidence>
<comment type="similarity">
    <text evidence="1">Belongs to the SEN15 family.</text>
</comment>
<reference evidence="6" key="1">
    <citation type="submission" date="2016-05" db="EMBL/GenBank/DDBJ databases">
        <title>Comparative genomics of biotechnologically important yeasts.</title>
        <authorList>
            <consortium name="DOE Joint Genome Institute"/>
            <person name="Riley R."/>
            <person name="Haridas S."/>
            <person name="Wolfe K.H."/>
            <person name="Lopes M.R."/>
            <person name="Hittinger C.T."/>
            <person name="Goker M."/>
            <person name="Salamov A."/>
            <person name="Wisecaver J."/>
            <person name="Long T.M."/>
            <person name="Aerts A.L."/>
            <person name="Barry K."/>
            <person name="Choi C."/>
            <person name="Clum A."/>
            <person name="Coughlan A.Y."/>
            <person name="Deshpande S."/>
            <person name="Douglass A.P."/>
            <person name="Hanson S.J."/>
            <person name="Klenk H.-P."/>
            <person name="Labutti K."/>
            <person name="Lapidus A."/>
            <person name="Lindquist E."/>
            <person name="Lipzen A."/>
            <person name="Meier-Kolthoff J.P."/>
            <person name="Ohm R.A."/>
            <person name="Otillar R.P."/>
            <person name="Pangilinan J."/>
            <person name="Peng Y."/>
            <person name="Rokas A."/>
            <person name="Rosa C.A."/>
            <person name="Scheuner C."/>
            <person name="Sibirny A.A."/>
            <person name="Slot J.C."/>
            <person name="Stielow J.B."/>
            <person name="Sun H."/>
            <person name="Kurtzman C.P."/>
            <person name="Blackwell M."/>
            <person name="Grigoriev I.V."/>
            <person name="Jeffries T.W."/>
        </authorList>
    </citation>
    <scope>NUCLEOTIDE SEQUENCE [LARGE SCALE GENOMIC DNA]</scope>
    <source>
        <strain evidence="6">NRRL Y-2460</strain>
    </source>
</reference>
<dbReference type="InterPro" id="IPR018593">
    <property type="entry name" value="tRNA-endonuc_su_Sen15"/>
</dbReference>
<evidence type="ECO:0000256" key="1">
    <source>
        <dbReference type="ARBA" id="ARBA00006091"/>
    </source>
</evidence>
<dbReference type="GO" id="GO:0000379">
    <property type="term" value="P:tRNA-type intron splice site recognition and cleavage"/>
    <property type="evidence" value="ECO:0007669"/>
    <property type="project" value="InterPro"/>
</dbReference>
<evidence type="ECO:0000256" key="3">
    <source>
        <dbReference type="SAM" id="MobiDB-lite"/>
    </source>
</evidence>
<accession>A0A1E4TWT6</accession>
<dbReference type="AlphaFoldDB" id="A0A1E4TWT6"/>
<name>A0A1E4TWT6_PACTA</name>
<organism evidence="5 6">
    <name type="scientific">Pachysolen tannophilus NRRL Y-2460</name>
    <dbReference type="NCBI Taxonomy" id="669874"/>
    <lineage>
        <taxon>Eukaryota</taxon>
        <taxon>Fungi</taxon>
        <taxon>Dikarya</taxon>
        <taxon>Ascomycota</taxon>
        <taxon>Saccharomycotina</taxon>
        <taxon>Pichiomycetes</taxon>
        <taxon>Pachysolenaceae</taxon>
        <taxon>Pachysolen</taxon>
    </lineage>
</organism>
<protein>
    <recommendedName>
        <fullName evidence="4">tRNA-splicing endonuclease subunit Sen15 domain-containing protein</fullName>
    </recommendedName>
</protein>
<dbReference type="SUPFAM" id="SSF53032">
    <property type="entry name" value="tRNA-intron endonuclease catalytic domain-like"/>
    <property type="match status" value="1"/>
</dbReference>
<gene>
    <name evidence="5" type="ORF">PACTADRAFT_49586</name>
</gene>
<evidence type="ECO:0000256" key="2">
    <source>
        <dbReference type="ARBA" id="ARBA00022694"/>
    </source>
</evidence>
<dbReference type="GO" id="GO:0003676">
    <property type="term" value="F:nucleic acid binding"/>
    <property type="evidence" value="ECO:0007669"/>
    <property type="project" value="InterPro"/>
</dbReference>
<dbReference type="EMBL" id="KV454013">
    <property type="protein sequence ID" value="ODV96196.1"/>
    <property type="molecule type" value="Genomic_DNA"/>
</dbReference>
<dbReference type="GO" id="GO:0000214">
    <property type="term" value="C:tRNA-intron endonuclease complex"/>
    <property type="evidence" value="ECO:0007669"/>
    <property type="project" value="InterPro"/>
</dbReference>
<dbReference type="InterPro" id="IPR011856">
    <property type="entry name" value="tRNA_endonuc-like_dom_sf"/>
</dbReference>
<dbReference type="Pfam" id="PF09631">
    <property type="entry name" value="Sen15"/>
    <property type="match status" value="1"/>
</dbReference>
<evidence type="ECO:0000259" key="4">
    <source>
        <dbReference type="Pfam" id="PF09631"/>
    </source>
</evidence>
<dbReference type="PANTHER" id="PTHR28518:SF1">
    <property type="entry name" value="TRNA-SPLICING ENDONUCLEASE SUBUNIT SEN15"/>
    <property type="match status" value="1"/>
</dbReference>
<dbReference type="InterPro" id="IPR036167">
    <property type="entry name" value="tRNA_intron_Endo_cat-like_sf"/>
</dbReference>
<feature type="region of interest" description="Disordered" evidence="3">
    <location>
        <begin position="47"/>
        <end position="69"/>
    </location>
</feature>